<dbReference type="Pfam" id="PF01764">
    <property type="entry name" value="Lipase_3"/>
    <property type="match status" value="1"/>
</dbReference>
<dbReference type="EMBL" id="JAFHKP010000033">
    <property type="protein sequence ID" value="KAG5469769.1"/>
    <property type="molecule type" value="Genomic_DNA"/>
</dbReference>
<protein>
    <recommendedName>
        <fullName evidence="1">Fungal lipase-type domain-containing protein</fullName>
    </recommendedName>
</protein>
<evidence type="ECO:0000259" key="1">
    <source>
        <dbReference type="Pfam" id="PF01764"/>
    </source>
</evidence>
<dbReference type="OrthoDB" id="257725at2759"/>
<comment type="caution">
    <text evidence="3">The sequence shown here is derived from an EMBL/GenBank/DDBJ whole genome shotgun (WGS) entry which is preliminary data.</text>
</comment>
<gene>
    <name evidence="2" type="ORF">CUR178_01908</name>
    <name evidence="3" type="ORF">CUR178_01910</name>
</gene>
<feature type="domain" description="Fungal lipase-type" evidence="1">
    <location>
        <begin position="2"/>
        <end position="106"/>
    </location>
</feature>
<evidence type="ECO:0000313" key="2">
    <source>
        <dbReference type="EMBL" id="KAG5469769.1"/>
    </source>
</evidence>
<sequence length="209" mass="22782">MGFLSSYMSVRSQVRSSVEDLLPLLPRYQVLVMGHSFGGAFAVHAAADLQVHSSTDPVLSQPVALYTLGAPRVGDRNLAQWTAQVLASGPHYRITHGRDPVPRMPSVALGFLHAPADVFYRTIDNSSMTVCDDSSTSESNECSNSMLDASTADHFKYLGEDTGCSCDGCQSYRLEFVENQATTPKWLYARLAWDHLKSSTGMLNTTAVV</sequence>
<dbReference type="EMBL" id="JAFHKP010000033">
    <property type="protein sequence ID" value="KAG5469771.1"/>
    <property type="molecule type" value="Genomic_DNA"/>
</dbReference>
<evidence type="ECO:0000313" key="4">
    <source>
        <dbReference type="Proteomes" id="UP000674179"/>
    </source>
</evidence>
<organism evidence="3 4">
    <name type="scientific">Leishmania enriettii</name>
    <dbReference type="NCBI Taxonomy" id="5663"/>
    <lineage>
        <taxon>Eukaryota</taxon>
        <taxon>Discoba</taxon>
        <taxon>Euglenozoa</taxon>
        <taxon>Kinetoplastea</taxon>
        <taxon>Metakinetoplastina</taxon>
        <taxon>Trypanosomatida</taxon>
        <taxon>Trypanosomatidae</taxon>
        <taxon>Leishmaniinae</taxon>
        <taxon>Leishmania</taxon>
    </lineage>
</organism>
<dbReference type="AlphaFoldDB" id="A0A836G7V5"/>
<dbReference type="CDD" id="cd00741">
    <property type="entry name" value="Lipase"/>
    <property type="match status" value="1"/>
</dbReference>
<dbReference type="InterPro" id="IPR002921">
    <property type="entry name" value="Fungal_lipase-type"/>
</dbReference>
<reference evidence="3 4" key="1">
    <citation type="submission" date="2021-02" db="EMBL/GenBank/DDBJ databases">
        <title>Leishmania (Mundinia) enrietti genome sequencing and assembly.</title>
        <authorList>
            <person name="Almutairi H."/>
            <person name="Gatherer D."/>
        </authorList>
    </citation>
    <scope>NUCLEOTIDE SEQUENCE [LARGE SCALE GENOMIC DNA]</scope>
    <source>
        <strain evidence="3">CUR178</strain>
    </source>
</reference>
<dbReference type="Gene3D" id="3.40.50.1820">
    <property type="entry name" value="alpha/beta hydrolase"/>
    <property type="match status" value="1"/>
</dbReference>
<proteinExistence type="predicted"/>
<name>A0A836G7V5_LEIEN</name>
<dbReference type="InterPro" id="IPR051218">
    <property type="entry name" value="Sec_MonoDiacylglyc_Lipase"/>
</dbReference>
<dbReference type="GO" id="GO:0006629">
    <property type="term" value="P:lipid metabolic process"/>
    <property type="evidence" value="ECO:0007669"/>
    <property type="project" value="InterPro"/>
</dbReference>
<dbReference type="InterPro" id="IPR029058">
    <property type="entry name" value="AB_hydrolase_fold"/>
</dbReference>
<dbReference type="SUPFAM" id="SSF53474">
    <property type="entry name" value="alpha/beta-Hydrolases"/>
    <property type="match status" value="1"/>
</dbReference>
<dbReference type="RefSeq" id="XP_067689777.1">
    <property type="nucleotide sequence ID" value="XM_067833674.1"/>
</dbReference>
<evidence type="ECO:0000313" key="3">
    <source>
        <dbReference type="EMBL" id="KAG5469771.1"/>
    </source>
</evidence>
<dbReference type="PANTHER" id="PTHR45856:SF25">
    <property type="entry name" value="FUNGAL LIPASE-LIKE DOMAIN-CONTAINING PROTEIN"/>
    <property type="match status" value="1"/>
</dbReference>
<dbReference type="PANTHER" id="PTHR45856">
    <property type="entry name" value="ALPHA/BETA-HYDROLASES SUPERFAMILY PROTEIN"/>
    <property type="match status" value="1"/>
</dbReference>
<accession>A0A836G7V5</accession>
<keyword evidence="4" id="KW-1185">Reference proteome</keyword>
<dbReference type="GeneID" id="94169184"/>
<dbReference type="Proteomes" id="UP000674179">
    <property type="component" value="Chromosome 33"/>
</dbReference>
<dbReference type="KEGG" id="lenr:94169184"/>